<evidence type="ECO:0000256" key="8">
    <source>
        <dbReference type="ARBA" id="ARBA00022967"/>
    </source>
</evidence>
<evidence type="ECO:0000259" key="12">
    <source>
        <dbReference type="PROSITE" id="PS50893"/>
    </source>
</evidence>
<dbReference type="Proteomes" id="UP000269374">
    <property type="component" value="Chromosome"/>
</dbReference>
<evidence type="ECO:0000256" key="4">
    <source>
        <dbReference type="ARBA" id="ARBA00022475"/>
    </source>
</evidence>
<dbReference type="FunFam" id="3.40.50.300:FF:000224">
    <property type="entry name" value="Energy-coupling factor transporter ATP-binding protein EcfA"/>
    <property type="match status" value="1"/>
</dbReference>
<dbReference type="InterPro" id="IPR015856">
    <property type="entry name" value="ABC_transpr_CbiO/EcfA_su"/>
</dbReference>
<evidence type="ECO:0000256" key="10">
    <source>
        <dbReference type="ARBA" id="ARBA00025157"/>
    </source>
</evidence>
<dbReference type="InterPro" id="IPR003593">
    <property type="entry name" value="AAA+_ATPase"/>
</dbReference>
<keyword evidence="4" id="KW-1003">Cell membrane</keyword>
<dbReference type="FunFam" id="3.40.50.300:FF:001422">
    <property type="entry name" value="Cobalt ABC transporter ATP-binding protein"/>
    <property type="match status" value="1"/>
</dbReference>
<dbReference type="GO" id="GO:0042626">
    <property type="term" value="F:ATPase-coupled transmembrane transporter activity"/>
    <property type="evidence" value="ECO:0007669"/>
    <property type="project" value="TreeGrafter"/>
</dbReference>
<dbReference type="Pfam" id="PF00005">
    <property type="entry name" value="ABC_tran"/>
    <property type="match status" value="2"/>
</dbReference>
<proteinExistence type="inferred from homology"/>
<comment type="subcellular location">
    <subcellularLocation>
        <location evidence="1">Cell membrane</location>
        <topology evidence="1">Peripheral membrane protein</topology>
    </subcellularLocation>
</comment>
<dbReference type="Gene3D" id="3.40.50.300">
    <property type="entry name" value="P-loop containing nucleotide triphosphate hydrolases"/>
    <property type="match status" value="2"/>
</dbReference>
<dbReference type="InterPro" id="IPR022216">
    <property type="entry name" value="ABC_Co_transporter"/>
</dbReference>
<dbReference type="InterPro" id="IPR050095">
    <property type="entry name" value="ECF_ABC_transporter_ATP-bd"/>
</dbReference>
<dbReference type="AlphaFoldDB" id="A0A387BD24"/>
<reference evidence="13 14" key="1">
    <citation type="submission" date="2018-09" db="EMBL/GenBank/DDBJ databases">
        <title>Genome sequencing of strain 1JSPR-7.</title>
        <authorList>
            <person name="Heo J."/>
            <person name="Kim S.-J."/>
            <person name="Kwon S.-W."/>
        </authorList>
    </citation>
    <scope>NUCLEOTIDE SEQUENCE [LARGE SCALE GENOMIC DNA]</scope>
    <source>
        <strain evidence="13 14">1JSPR-7</strain>
    </source>
</reference>
<dbReference type="EMBL" id="CP032627">
    <property type="protein sequence ID" value="AYG01733.1"/>
    <property type="molecule type" value="Genomic_DNA"/>
</dbReference>
<dbReference type="CDD" id="cd03225">
    <property type="entry name" value="ABC_cobalt_CbiO_domain1"/>
    <property type="match status" value="2"/>
</dbReference>
<evidence type="ECO:0000313" key="14">
    <source>
        <dbReference type="Proteomes" id="UP000269374"/>
    </source>
</evidence>
<dbReference type="InterPro" id="IPR027417">
    <property type="entry name" value="P-loop_NTPase"/>
</dbReference>
<dbReference type="SMART" id="SM00382">
    <property type="entry name" value="AAA"/>
    <property type="match status" value="2"/>
</dbReference>
<evidence type="ECO:0000256" key="9">
    <source>
        <dbReference type="ARBA" id="ARBA00023136"/>
    </source>
</evidence>
<keyword evidence="3" id="KW-0813">Transport</keyword>
<protein>
    <submittedName>
        <fullName evidence="13">ATP-binding cassette domain-containing protein</fullName>
    </submittedName>
</protein>
<dbReference type="PROSITE" id="PS00211">
    <property type="entry name" value="ABC_TRANSPORTER_1"/>
    <property type="match status" value="2"/>
</dbReference>
<keyword evidence="7 13" id="KW-0067">ATP-binding</keyword>
<evidence type="ECO:0000256" key="5">
    <source>
        <dbReference type="ARBA" id="ARBA00022737"/>
    </source>
</evidence>
<keyword evidence="5" id="KW-0677">Repeat</keyword>
<dbReference type="OrthoDB" id="501320at2"/>
<dbReference type="NCBIfam" id="NF010167">
    <property type="entry name" value="PRK13648.1"/>
    <property type="match status" value="2"/>
</dbReference>
<evidence type="ECO:0000313" key="13">
    <source>
        <dbReference type="EMBL" id="AYG01733.1"/>
    </source>
</evidence>
<evidence type="ECO:0000256" key="1">
    <source>
        <dbReference type="ARBA" id="ARBA00004202"/>
    </source>
</evidence>
<keyword evidence="9" id="KW-0472">Membrane</keyword>
<comment type="similarity">
    <text evidence="2">Belongs to the ABC transporter superfamily.</text>
</comment>
<dbReference type="PANTHER" id="PTHR43553:SF26">
    <property type="entry name" value="ABC TRANSPORTER ATP-BINDING PROTEIN BC_2655-RELATED"/>
    <property type="match status" value="1"/>
</dbReference>
<evidence type="ECO:0000256" key="2">
    <source>
        <dbReference type="ARBA" id="ARBA00005417"/>
    </source>
</evidence>
<organism evidence="13 14">
    <name type="scientific">Lactococcus allomyrinae</name>
    <dbReference type="NCBI Taxonomy" id="2419773"/>
    <lineage>
        <taxon>Bacteria</taxon>
        <taxon>Bacillati</taxon>
        <taxon>Bacillota</taxon>
        <taxon>Bacilli</taxon>
        <taxon>Lactobacillales</taxon>
        <taxon>Streptococcaceae</taxon>
        <taxon>Lactococcus</taxon>
    </lineage>
</organism>
<dbReference type="RefSeq" id="WP_120773102.1">
    <property type="nucleotide sequence ID" value="NZ_CP032627.1"/>
</dbReference>
<dbReference type="PANTHER" id="PTHR43553">
    <property type="entry name" value="HEAVY METAL TRANSPORTER"/>
    <property type="match status" value="1"/>
</dbReference>
<name>A0A387BD24_9LACT</name>
<evidence type="ECO:0000256" key="6">
    <source>
        <dbReference type="ARBA" id="ARBA00022741"/>
    </source>
</evidence>
<dbReference type="SUPFAM" id="SSF52540">
    <property type="entry name" value="P-loop containing nucleoside triphosphate hydrolases"/>
    <property type="match status" value="2"/>
</dbReference>
<evidence type="ECO:0000256" key="7">
    <source>
        <dbReference type="ARBA" id="ARBA00022840"/>
    </source>
</evidence>
<comment type="function">
    <text evidence="11">ATP-binding (A) component of a common energy-coupling factor (ECF) ABC-transporter complex. Unlike classic ABC transporters this ECF transporter provides the energy necessary to transport a number of different substrates. In this organism these probably include biotin, thiamine precursor, niacin, pantothenic acid, queuosine precursor, riboflavin and thiamine. Uptake of niacin or riboflavin into proteosomes containing EcfA1A2T and Niax or RibU has been demonstrated. Uptake requires hydrolyzable Mg-ATP and is substrate-specific; NiaX-containing proteosomes did not transport riboflavin.</text>
</comment>
<dbReference type="KEGG" id="lact:D7I46_12110"/>
<keyword evidence="8" id="KW-1278">Translocase</keyword>
<gene>
    <name evidence="13" type="ORF">D7I46_12110</name>
</gene>
<feature type="domain" description="ABC transporter" evidence="12">
    <location>
        <begin position="5"/>
        <end position="245"/>
    </location>
</feature>
<dbReference type="InterPro" id="IPR003439">
    <property type="entry name" value="ABC_transporter-like_ATP-bd"/>
</dbReference>
<dbReference type="Pfam" id="PF12558">
    <property type="entry name" value="DUF3744"/>
    <property type="match status" value="1"/>
</dbReference>
<evidence type="ECO:0000256" key="11">
    <source>
        <dbReference type="ARBA" id="ARBA00054281"/>
    </source>
</evidence>
<keyword evidence="14" id="KW-1185">Reference proteome</keyword>
<dbReference type="PROSITE" id="PS50893">
    <property type="entry name" value="ABC_TRANSPORTER_2"/>
    <property type="match status" value="2"/>
</dbReference>
<dbReference type="GO" id="GO:0016887">
    <property type="term" value="F:ATP hydrolysis activity"/>
    <property type="evidence" value="ECO:0007669"/>
    <property type="project" value="InterPro"/>
</dbReference>
<dbReference type="InterPro" id="IPR017871">
    <property type="entry name" value="ABC_transporter-like_CS"/>
</dbReference>
<dbReference type="GO" id="GO:0043190">
    <property type="term" value="C:ATP-binding cassette (ABC) transporter complex"/>
    <property type="evidence" value="ECO:0007669"/>
    <property type="project" value="TreeGrafter"/>
</dbReference>
<dbReference type="GO" id="GO:0005524">
    <property type="term" value="F:ATP binding"/>
    <property type="evidence" value="ECO:0007669"/>
    <property type="project" value="UniProtKB-KW"/>
</dbReference>
<evidence type="ECO:0000256" key="3">
    <source>
        <dbReference type="ARBA" id="ARBA00022448"/>
    </source>
</evidence>
<comment type="function">
    <text evidence="10">Probably part of an ABC transporter complex. Responsible for energy coupling to the transport system.</text>
</comment>
<sequence length="566" mass="62825">MKPLISFKNFTFKYDLQKNPTLKNINLEIFPGEKVLIVGPSGSGKSTIGQCLNGILPHLYKGTSTGELAISGLPFGASIAELSSQVSTILQDTDGQFIGLTVAEDVAFALENDECELSVMRETVEHWSEVTELSTLLTKHPQDLSGGQKQRVTLAGVLVDESPILLFDEPLANLDPQACRDTMSLIRRIHEENQVTTIVIEHRIDEVLPLGIDKVVVVNDGEIVAVGRPDELLRTAVFEKNGLREPLYLTALKSAHVSSLLPDFSKLENLDKEPSKEALTTFVSENKRVDKLVSTDKILSVRDLSVAFDEHEVLRGINLDVFEGERISIVGKNGVGKSTFANSLCQFVRSSGEVFYRGKSVSTDTIAERAGRIGYIMQNPNLMISQNIVVDEVAFGLRLRQVDEAVITDRVEKILKVCGLFPFRNWPISSLSYGQKKRVTIASILVLEPEILLLDEPTAAQDLRSYREIMEFLEELNQRLNLTMIMITHDMYLITEYTDRTLVFADGKIVADRAPSEVLASEELLSLGNLTQTSLYELADRVELDPVALTEAFISRQKTVSADKEV</sequence>
<feature type="domain" description="ABC transporter" evidence="12">
    <location>
        <begin position="299"/>
        <end position="531"/>
    </location>
</feature>
<keyword evidence="6" id="KW-0547">Nucleotide-binding</keyword>
<accession>A0A387BD24</accession>